<dbReference type="AlphaFoldDB" id="A0A484MJN7"/>
<sequence>MLLDLKGTIYKTTIVPSRTFCVVSFGQSEAKIEAIMNDFIQLTPQSNVYEAETMVEGTLDGFSFDSEEDDSFAKKAGEDKQNETIDDETTGKTKRKARKSFAAEQKKGKAGGSKLPKKVKKKAQVIACFLCRRLSKLRRHRFLMDITTCPFCNLRVLSVELERHANSHFEDEETNPAPPQVDNASVCRTGDCDIPESSSSRSRMDGRALERRDTGGQIRCLVDLQIKESFYSVEGGMINLLRSRLEQEPKNWVSLLCGYVDHFESIPFEDVGWGCGWRNIQMISSHLIKYRQEARKTLFGGSEFVPDIPSLQKWLEIAWEQGFDIAGSKDFSNKIYGKRNWIGTTECATLFRSFGLRAKIVDFCSKTIAPKVYGPMDKYVSTWKEKSFDNVSITHDANVKGQEALIEWVWNYFSNPKCTRHENIHVLVCQKSPLYFQHQGHSRIIVGIQKKCQRNGSKEYNLLILDPGHRTKHLEKSLRDNKGWQRLIKRGVHTLKKPFYQLCFIDPGVACGEEAEQLKILRSIRHEF</sequence>
<evidence type="ECO:0000313" key="4">
    <source>
        <dbReference type="EMBL" id="VFQ88254.1"/>
    </source>
</evidence>
<accession>A0A484MJN7</accession>
<dbReference type="GO" id="GO:0042023">
    <property type="term" value="P:DNA endoreduplication"/>
    <property type="evidence" value="ECO:0007669"/>
    <property type="project" value="InterPro"/>
</dbReference>
<reference evidence="4 5" key="1">
    <citation type="submission" date="2018-04" db="EMBL/GenBank/DDBJ databases">
        <authorList>
            <person name="Vogel A."/>
        </authorList>
    </citation>
    <scope>NUCLEOTIDE SEQUENCE [LARGE SCALE GENOMIC DNA]</scope>
</reference>
<dbReference type="PANTHER" id="PTHR34810">
    <property type="entry name" value="DNA-BINDING PROTEIN BIN4"/>
    <property type="match status" value="1"/>
</dbReference>
<dbReference type="Proteomes" id="UP000595140">
    <property type="component" value="Unassembled WGS sequence"/>
</dbReference>
<feature type="region of interest" description="Disordered" evidence="2">
    <location>
        <begin position="73"/>
        <end position="115"/>
    </location>
</feature>
<dbReference type="Pfam" id="PF07910">
    <property type="entry name" value="Peptidase_C78"/>
    <property type="match status" value="1"/>
</dbReference>
<dbReference type="OrthoDB" id="288987at2759"/>
<name>A0A484MJN7_9ASTE</name>
<dbReference type="InterPro" id="IPR033246">
    <property type="entry name" value="BIN4"/>
</dbReference>
<protein>
    <recommendedName>
        <fullName evidence="3">UFSP1/2/DUB catalytic domain-containing protein</fullName>
    </recommendedName>
</protein>
<evidence type="ECO:0000256" key="1">
    <source>
        <dbReference type="ARBA" id="ARBA00022801"/>
    </source>
</evidence>
<dbReference type="EMBL" id="OOIL02003481">
    <property type="protein sequence ID" value="VFQ88254.1"/>
    <property type="molecule type" value="Genomic_DNA"/>
</dbReference>
<dbReference type="GO" id="GO:0005634">
    <property type="term" value="C:nucleus"/>
    <property type="evidence" value="ECO:0007669"/>
    <property type="project" value="TreeGrafter"/>
</dbReference>
<evidence type="ECO:0000256" key="2">
    <source>
        <dbReference type="SAM" id="MobiDB-lite"/>
    </source>
</evidence>
<dbReference type="GO" id="GO:0009330">
    <property type="term" value="C:DNA topoisomerase type II (double strand cut, ATP-hydrolyzing) complex"/>
    <property type="evidence" value="ECO:0007669"/>
    <property type="project" value="InterPro"/>
</dbReference>
<dbReference type="GO" id="GO:0051276">
    <property type="term" value="P:chromosome organization"/>
    <property type="evidence" value="ECO:0007669"/>
    <property type="project" value="TreeGrafter"/>
</dbReference>
<proteinExistence type="predicted"/>
<feature type="domain" description="UFSP1/2/DUB catalytic" evidence="3">
    <location>
        <begin position="256"/>
        <end position="503"/>
    </location>
</feature>
<dbReference type="Gene3D" id="3.90.70.130">
    <property type="match status" value="1"/>
</dbReference>
<feature type="compositionally biased region" description="Basic and acidic residues" evidence="2">
    <location>
        <begin position="73"/>
        <end position="83"/>
    </location>
</feature>
<keyword evidence="1" id="KW-0378">Hydrolase</keyword>
<dbReference type="PANTHER" id="PTHR34810:SF1">
    <property type="entry name" value="DNA-BINDING PROTEIN BIN4"/>
    <property type="match status" value="1"/>
</dbReference>
<dbReference type="InterPro" id="IPR012462">
    <property type="entry name" value="UFSP1/2_DUB_cat"/>
</dbReference>
<organism evidence="4 5">
    <name type="scientific">Cuscuta campestris</name>
    <dbReference type="NCBI Taxonomy" id="132261"/>
    <lineage>
        <taxon>Eukaryota</taxon>
        <taxon>Viridiplantae</taxon>
        <taxon>Streptophyta</taxon>
        <taxon>Embryophyta</taxon>
        <taxon>Tracheophyta</taxon>
        <taxon>Spermatophyta</taxon>
        <taxon>Magnoliopsida</taxon>
        <taxon>eudicotyledons</taxon>
        <taxon>Gunneridae</taxon>
        <taxon>Pentapetalae</taxon>
        <taxon>asterids</taxon>
        <taxon>lamiids</taxon>
        <taxon>Solanales</taxon>
        <taxon>Convolvulaceae</taxon>
        <taxon>Cuscuteae</taxon>
        <taxon>Cuscuta</taxon>
        <taxon>Cuscuta subgen. Grammica</taxon>
        <taxon>Cuscuta sect. Cleistogrammica</taxon>
    </lineage>
</organism>
<evidence type="ECO:0000259" key="3">
    <source>
        <dbReference type="Pfam" id="PF07910"/>
    </source>
</evidence>
<keyword evidence="5" id="KW-1185">Reference proteome</keyword>
<gene>
    <name evidence="4" type="ORF">CCAM_LOCUS30030</name>
</gene>
<dbReference type="GO" id="GO:0016787">
    <property type="term" value="F:hydrolase activity"/>
    <property type="evidence" value="ECO:0007669"/>
    <property type="project" value="UniProtKB-KW"/>
</dbReference>
<evidence type="ECO:0000313" key="5">
    <source>
        <dbReference type="Proteomes" id="UP000595140"/>
    </source>
</evidence>
<dbReference type="GO" id="GO:0003690">
    <property type="term" value="F:double-stranded DNA binding"/>
    <property type="evidence" value="ECO:0007669"/>
    <property type="project" value="InterPro"/>
</dbReference>